<evidence type="ECO:0000256" key="4">
    <source>
        <dbReference type="PIRSR" id="PIRSR000148-1"/>
    </source>
</evidence>
<dbReference type="PIRSF" id="PIRSF000148">
    <property type="entry name" value="ASA_dh"/>
    <property type="match status" value="1"/>
</dbReference>
<feature type="active site" description="Acyl-thioester intermediate" evidence="4">
    <location>
        <position position="167"/>
    </location>
</feature>
<dbReference type="PANTHER" id="PTHR46718">
    <property type="entry name" value="ASPARTATE-SEMIALDEHYDE DEHYDROGENASE"/>
    <property type="match status" value="1"/>
</dbReference>
<evidence type="ECO:0000256" key="3">
    <source>
        <dbReference type="ARBA" id="ARBA00023002"/>
    </source>
</evidence>
<dbReference type="GO" id="GO:0046983">
    <property type="term" value="F:protein dimerization activity"/>
    <property type="evidence" value="ECO:0007669"/>
    <property type="project" value="InterPro"/>
</dbReference>
<reference evidence="7" key="1">
    <citation type="submission" date="2016-10" db="EMBL/GenBank/DDBJ databases">
        <authorList>
            <person name="Varghese N."/>
            <person name="Submissions S."/>
        </authorList>
    </citation>
    <scope>NUCLEOTIDE SEQUENCE [LARGE SCALE GENOMIC DNA]</scope>
    <source>
        <strain evidence="7">CGMCC 1.10121</strain>
    </source>
</reference>
<dbReference type="InterPro" id="IPR012280">
    <property type="entry name" value="Semialdhyde_DH_dimer_dom"/>
</dbReference>
<keyword evidence="2" id="KW-0521">NADP</keyword>
<dbReference type="InterPro" id="IPR051823">
    <property type="entry name" value="ASADH-related"/>
</dbReference>
<dbReference type="GO" id="GO:0004073">
    <property type="term" value="F:aspartate-semialdehyde dehydrogenase activity"/>
    <property type="evidence" value="ECO:0007669"/>
    <property type="project" value="UniProtKB-ARBA"/>
</dbReference>
<sequence length="361" mass="38449">MGANPNPLILVSPYRIPMSVRVGILGATGAVGQRFIQLLDDHPTFDLATVTASDDSAGKRYDEAAKWRVDTPIPDDVADMEVQRTAADAVPDDLDLIFSSLPSGVAADVEPEFAEAGYVVSSNSSNDRMAEDVPLTIPEINADHLGLIEVQRDERGWDGALIKNPNCSTITMVPTLAALDEFGLDRVHVTTLQAVSGAGYDGVTSMEIIDNAIPHIGGEEEKMESESRKLLGSFDGAALSLHDAEVNASCNRIPTLDGHLESVFADLADDPDVEAVAEAMREYPGVDLPSAPEQLIHVFDDPMRPQPRLDRNLEGGMAVAAGGIQETANGIKYNCLAHNTIRGAAGASVLNGELLVEEGWV</sequence>
<dbReference type="NCBIfam" id="NF006416">
    <property type="entry name" value="PRK08664.1"/>
    <property type="match status" value="1"/>
</dbReference>
<evidence type="ECO:0000313" key="6">
    <source>
        <dbReference type="EMBL" id="SEO68835.1"/>
    </source>
</evidence>
<dbReference type="InterPro" id="IPR036291">
    <property type="entry name" value="NAD(P)-bd_dom_sf"/>
</dbReference>
<dbReference type="NCBIfam" id="TIGR00978">
    <property type="entry name" value="asd_EA"/>
    <property type="match status" value="1"/>
</dbReference>
<gene>
    <name evidence="6" type="ORF">SAMN04487948_104186</name>
</gene>
<feature type="active site" description="Proton acceptor" evidence="4">
    <location>
        <position position="259"/>
    </location>
</feature>
<evidence type="ECO:0000259" key="5">
    <source>
        <dbReference type="SMART" id="SM00859"/>
    </source>
</evidence>
<dbReference type="Pfam" id="PF02774">
    <property type="entry name" value="Semialdhyde_dhC"/>
    <property type="match status" value="1"/>
</dbReference>
<feature type="domain" description="Semialdehyde dehydrogenase NAD-binding" evidence="5">
    <location>
        <begin position="21"/>
        <end position="148"/>
    </location>
</feature>
<dbReference type="CDD" id="cd02315">
    <property type="entry name" value="ScASADH_like_N"/>
    <property type="match status" value="1"/>
</dbReference>
<evidence type="ECO:0000256" key="1">
    <source>
        <dbReference type="ARBA" id="ARBA00010584"/>
    </source>
</evidence>
<dbReference type="Gene3D" id="3.30.360.10">
    <property type="entry name" value="Dihydrodipicolinate Reductase, domain 2"/>
    <property type="match status" value="1"/>
</dbReference>
<dbReference type="InterPro" id="IPR005676">
    <property type="entry name" value="Asp_semi-ald_DH_pep-lack"/>
</dbReference>
<dbReference type="Gene3D" id="3.40.50.720">
    <property type="entry name" value="NAD(P)-binding Rossmann-like Domain"/>
    <property type="match status" value="1"/>
</dbReference>
<organism evidence="6 7">
    <name type="scientific">Halogranum amylolyticum</name>
    <dbReference type="NCBI Taxonomy" id="660520"/>
    <lineage>
        <taxon>Archaea</taxon>
        <taxon>Methanobacteriati</taxon>
        <taxon>Methanobacteriota</taxon>
        <taxon>Stenosarchaea group</taxon>
        <taxon>Halobacteria</taxon>
        <taxon>Halobacteriales</taxon>
        <taxon>Haloferacaceae</taxon>
    </lineage>
</organism>
<dbReference type="GO" id="GO:0009088">
    <property type="term" value="P:threonine biosynthetic process"/>
    <property type="evidence" value="ECO:0007669"/>
    <property type="project" value="TreeGrafter"/>
</dbReference>
<accession>A0A1H8RR67</accession>
<evidence type="ECO:0000313" key="7">
    <source>
        <dbReference type="Proteomes" id="UP000199126"/>
    </source>
</evidence>
<dbReference type="PANTHER" id="PTHR46718:SF1">
    <property type="entry name" value="ASPARTATE-SEMIALDEHYDE DEHYDROGENASE"/>
    <property type="match status" value="1"/>
</dbReference>
<keyword evidence="7" id="KW-1185">Reference proteome</keyword>
<dbReference type="EMBL" id="FODV01000004">
    <property type="protein sequence ID" value="SEO68835.1"/>
    <property type="molecule type" value="Genomic_DNA"/>
</dbReference>
<evidence type="ECO:0000256" key="2">
    <source>
        <dbReference type="ARBA" id="ARBA00022857"/>
    </source>
</evidence>
<protein>
    <submittedName>
        <fullName evidence="6">Aspartate-semialdehyde dehydrogenase</fullName>
    </submittedName>
</protein>
<keyword evidence="3" id="KW-0560">Oxidoreductase</keyword>
<dbReference type="CDD" id="cd18130">
    <property type="entry name" value="ASADH_C_arch_fung_like"/>
    <property type="match status" value="1"/>
</dbReference>
<proteinExistence type="inferred from homology"/>
<dbReference type="SUPFAM" id="SSF55347">
    <property type="entry name" value="Glyceraldehyde-3-phosphate dehydrogenase-like, C-terminal domain"/>
    <property type="match status" value="1"/>
</dbReference>
<comment type="similarity">
    <text evidence="1">Belongs to the aspartate-semialdehyde dehydrogenase family.</text>
</comment>
<dbReference type="Pfam" id="PF01118">
    <property type="entry name" value="Semialdhyde_dh"/>
    <property type="match status" value="1"/>
</dbReference>
<dbReference type="GO" id="GO:0051287">
    <property type="term" value="F:NAD binding"/>
    <property type="evidence" value="ECO:0007669"/>
    <property type="project" value="InterPro"/>
</dbReference>
<dbReference type="GO" id="GO:0050661">
    <property type="term" value="F:NADP binding"/>
    <property type="evidence" value="ECO:0007669"/>
    <property type="project" value="InterPro"/>
</dbReference>
<dbReference type="GO" id="GO:0009086">
    <property type="term" value="P:methionine biosynthetic process"/>
    <property type="evidence" value="ECO:0007669"/>
    <property type="project" value="UniProtKB-ARBA"/>
</dbReference>
<dbReference type="AlphaFoldDB" id="A0A1H8RR67"/>
<dbReference type="SUPFAM" id="SSF51735">
    <property type="entry name" value="NAD(P)-binding Rossmann-fold domains"/>
    <property type="match status" value="1"/>
</dbReference>
<dbReference type="InterPro" id="IPR000534">
    <property type="entry name" value="Semialdehyde_DH_NAD-bd"/>
</dbReference>
<dbReference type="SMART" id="SM00859">
    <property type="entry name" value="Semialdhyde_dh"/>
    <property type="match status" value="1"/>
</dbReference>
<dbReference type="Proteomes" id="UP000199126">
    <property type="component" value="Unassembled WGS sequence"/>
</dbReference>
<name>A0A1H8RR67_9EURY</name>